<evidence type="ECO:0000313" key="1">
    <source>
        <dbReference type="EMBL" id="CAH3165015.1"/>
    </source>
</evidence>
<sequence length="89" mass="9843">ESVPVFTEPVELKCYTVSHYGLASGTHSETSASEPRVDSGYTLAEYLLVSVLTSIQSRRLVWSWFHSSTLLAAEHFTLNAESRTSTMTS</sequence>
<name>A0ABN8QID2_9CNID</name>
<accession>A0ABN8QID2</accession>
<protein>
    <submittedName>
        <fullName evidence="1">Uncharacterized protein</fullName>
    </submittedName>
</protein>
<dbReference type="Proteomes" id="UP001159427">
    <property type="component" value="Unassembled WGS sequence"/>
</dbReference>
<proteinExistence type="predicted"/>
<keyword evidence="2" id="KW-1185">Reference proteome</keyword>
<comment type="caution">
    <text evidence="1">The sequence shown here is derived from an EMBL/GenBank/DDBJ whole genome shotgun (WGS) entry which is preliminary data.</text>
</comment>
<feature type="non-terminal residue" evidence="1">
    <location>
        <position position="1"/>
    </location>
</feature>
<dbReference type="EMBL" id="CALNXI010001327">
    <property type="protein sequence ID" value="CAH3165015.1"/>
    <property type="molecule type" value="Genomic_DNA"/>
</dbReference>
<organism evidence="1 2">
    <name type="scientific">Porites evermanni</name>
    <dbReference type="NCBI Taxonomy" id="104178"/>
    <lineage>
        <taxon>Eukaryota</taxon>
        <taxon>Metazoa</taxon>
        <taxon>Cnidaria</taxon>
        <taxon>Anthozoa</taxon>
        <taxon>Hexacorallia</taxon>
        <taxon>Scleractinia</taxon>
        <taxon>Fungiina</taxon>
        <taxon>Poritidae</taxon>
        <taxon>Porites</taxon>
    </lineage>
</organism>
<reference evidence="1 2" key="1">
    <citation type="submission" date="2022-05" db="EMBL/GenBank/DDBJ databases">
        <authorList>
            <consortium name="Genoscope - CEA"/>
            <person name="William W."/>
        </authorList>
    </citation>
    <scope>NUCLEOTIDE SEQUENCE [LARGE SCALE GENOMIC DNA]</scope>
</reference>
<gene>
    <name evidence="1" type="ORF">PEVE_00005163</name>
</gene>
<evidence type="ECO:0000313" key="2">
    <source>
        <dbReference type="Proteomes" id="UP001159427"/>
    </source>
</evidence>